<organism evidence="1 2">
    <name type="scientific">Nocardia acididurans</name>
    <dbReference type="NCBI Taxonomy" id="2802282"/>
    <lineage>
        <taxon>Bacteria</taxon>
        <taxon>Bacillati</taxon>
        <taxon>Actinomycetota</taxon>
        <taxon>Actinomycetes</taxon>
        <taxon>Mycobacteriales</taxon>
        <taxon>Nocardiaceae</taxon>
        <taxon>Nocardia</taxon>
    </lineage>
</organism>
<gene>
    <name evidence="1" type="ORF">JK358_06940</name>
</gene>
<dbReference type="RefSeq" id="WP_201944957.1">
    <property type="nucleotide sequence ID" value="NZ_JAERRJ010000002.1"/>
</dbReference>
<proteinExistence type="predicted"/>
<protein>
    <recommendedName>
        <fullName evidence="3">Peptide chain release factor 1</fullName>
    </recommendedName>
</protein>
<comment type="caution">
    <text evidence="1">The sequence shown here is derived from an EMBL/GenBank/DDBJ whole genome shotgun (WGS) entry which is preliminary data.</text>
</comment>
<sequence length="364" mass="39216">MVRTSLRELIDRTGPFASVYFDSSHDTEDADRQFEASLRMVRESLSAAGASAGLIGAIGIAVAAGPPAPGRSGRALLADHRTVLVDEQLPAPPPRELVRVSPLPAVLPLLEQRTPRVPHVVVQVYASGSRLYAMDCYGDRSSSGIDVTPNAQRARPQRRHARDMMRRRIGELADQVCRTADQVAAAVIILAGDAPARAALRNALDARYGTDGDADSHGDDPEVCGRRVVEIDSGEREMMRTTVRKVIAETADAHFQWTLRRYRTEADRPWGATTSGLAETTAALRERSVEQLLIDPTAIDDRQVLVGDTHLDVATAAHELTGAAEIRRADEALPAAALAGDSEIVPVDGRLTLPDGVGALLRRI</sequence>
<keyword evidence="2" id="KW-1185">Reference proteome</keyword>
<evidence type="ECO:0000313" key="2">
    <source>
        <dbReference type="Proteomes" id="UP000602198"/>
    </source>
</evidence>
<accession>A0ABS1M0C9</accession>
<evidence type="ECO:0008006" key="3">
    <source>
        <dbReference type="Google" id="ProtNLM"/>
    </source>
</evidence>
<dbReference type="Proteomes" id="UP000602198">
    <property type="component" value="Unassembled WGS sequence"/>
</dbReference>
<reference evidence="1 2" key="1">
    <citation type="submission" date="2021-01" db="EMBL/GenBank/DDBJ databases">
        <title>WGS of actinomycetes isolated from Thailand.</title>
        <authorList>
            <person name="Thawai C."/>
        </authorList>
    </citation>
    <scope>NUCLEOTIDE SEQUENCE [LARGE SCALE GENOMIC DNA]</scope>
    <source>
        <strain evidence="1 2">LPG 2</strain>
    </source>
</reference>
<evidence type="ECO:0000313" key="1">
    <source>
        <dbReference type="EMBL" id="MBL1074128.1"/>
    </source>
</evidence>
<dbReference type="EMBL" id="JAERRJ010000002">
    <property type="protein sequence ID" value="MBL1074128.1"/>
    <property type="molecule type" value="Genomic_DNA"/>
</dbReference>
<name>A0ABS1M0C9_9NOCA</name>